<dbReference type="AlphaFoldDB" id="A0A376E8R3"/>
<organism evidence="1 2">
    <name type="scientific">Chryseobacterium carnipullorum</name>
    <dbReference type="NCBI Taxonomy" id="1124835"/>
    <lineage>
        <taxon>Bacteria</taxon>
        <taxon>Pseudomonadati</taxon>
        <taxon>Bacteroidota</taxon>
        <taxon>Flavobacteriia</taxon>
        <taxon>Flavobacteriales</taxon>
        <taxon>Weeksellaceae</taxon>
        <taxon>Chryseobacterium group</taxon>
        <taxon>Chryseobacterium</taxon>
    </lineage>
</organism>
<reference evidence="1 2" key="1">
    <citation type="submission" date="2018-06" db="EMBL/GenBank/DDBJ databases">
        <authorList>
            <consortium name="Pathogen Informatics"/>
            <person name="Doyle S."/>
        </authorList>
    </citation>
    <scope>NUCLEOTIDE SEQUENCE [LARGE SCALE GENOMIC DNA]</scope>
    <source>
        <strain evidence="1 2">NCTC13533</strain>
    </source>
</reference>
<dbReference type="EMBL" id="UFVQ01000003">
    <property type="protein sequence ID" value="STD04828.1"/>
    <property type="molecule type" value="Genomic_DNA"/>
</dbReference>
<protein>
    <submittedName>
        <fullName evidence="1">Uncharacterized protein</fullName>
    </submittedName>
</protein>
<dbReference type="Proteomes" id="UP000255224">
    <property type="component" value="Unassembled WGS sequence"/>
</dbReference>
<accession>A0A376E8R3</accession>
<evidence type="ECO:0000313" key="2">
    <source>
        <dbReference type="Proteomes" id="UP000255224"/>
    </source>
</evidence>
<proteinExistence type="predicted"/>
<sequence length="125" mass="14321">MATTKKQAFSIPFIGYDYGKDFNWDFDVLFGQYGNPIIGIKIKNIVEQYSADPDSYLNFHTVLNQVVSIIGEGRIVQKLDIFPKKNTPLNNPTNFYNKNIRNILTADFSKPSKRCFCLQISSMIN</sequence>
<evidence type="ECO:0000313" key="1">
    <source>
        <dbReference type="EMBL" id="STD04828.1"/>
    </source>
</evidence>
<name>A0A376E8R3_CHRCU</name>
<gene>
    <name evidence="1" type="ORF">NCTC13533_03720</name>
</gene>